<dbReference type="SUPFAM" id="SSF53383">
    <property type="entry name" value="PLP-dependent transferases"/>
    <property type="match status" value="1"/>
</dbReference>
<proteinExistence type="inferred from homology"/>
<dbReference type="PANTHER" id="PTHR11808:SF15">
    <property type="entry name" value="CYSTATHIONINE GAMMA-LYASE"/>
    <property type="match status" value="1"/>
</dbReference>
<dbReference type="FunFam" id="3.40.640.10:FF:000046">
    <property type="entry name" value="Cystathionine gamma-lyase"/>
    <property type="match status" value="1"/>
</dbReference>
<dbReference type="GO" id="GO:0030170">
    <property type="term" value="F:pyridoxal phosphate binding"/>
    <property type="evidence" value="ECO:0007669"/>
    <property type="project" value="InterPro"/>
</dbReference>
<organism evidence="4 5">
    <name type="scientific">Thermocladium modestius</name>
    <dbReference type="NCBI Taxonomy" id="62609"/>
    <lineage>
        <taxon>Archaea</taxon>
        <taxon>Thermoproteota</taxon>
        <taxon>Thermoprotei</taxon>
        <taxon>Thermoproteales</taxon>
        <taxon>Thermoproteaceae</taxon>
        <taxon>Thermocladium</taxon>
    </lineage>
</organism>
<dbReference type="OrthoDB" id="43458at2157"/>
<dbReference type="GO" id="GO:0005737">
    <property type="term" value="C:cytoplasm"/>
    <property type="evidence" value="ECO:0007669"/>
    <property type="project" value="TreeGrafter"/>
</dbReference>
<dbReference type="Gene3D" id="3.40.640.10">
    <property type="entry name" value="Type I PLP-dependent aspartate aminotransferase-like (Major domain)"/>
    <property type="match status" value="1"/>
</dbReference>
<protein>
    <submittedName>
        <fullName evidence="4">Cystathionine gamma-synthase</fullName>
    </submittedName>
</protein>
<gene>
    <name evidence="4" type="ORF">GCM10007981_16910</name>
</gene>
<dbReference type="Proteomes" id="UP000610960">
    <property type="component" value="Unassembled WGS sequence"/>
</dbReference>
<comment type="similarity">
    <text evidence="2">Belongs to the trans-sulfuration enzymes family.</text>
</comment>
<evidence type="ECO:0000313" key="5">
    <source>
        <dbReference type="Proteomes" id="UP000610960"/>
    </source>
</evidence>
<dbReference type="EMBL" id="BMNL01000004">
    <property type="protein sequence ID" value="GGP22121.1"/>
    <property type="molecule type" value="Genomic_DNA"/>
</dbReference>
<dbReference type="Gene3D" id="3.90.1150.10">
    <property type="entry name" value="Aspartate Aminotransferase, domain 1"/>
    <property type="match status" value="1"/>
</dbReference>
<dbReference type="AlphaFoldDB" id="A0A830GVL0"/>
<keyword evidence="5" id="KW-1185">Reference proteome</keyword>
<name>A0A830GVL0_9CREN</name>
<dbReference type="GO" id="GO:0004123">
    <property type="term" value="F:cystathionine gamma-lyase activity"/>
    <property type="evidence" value="ECO:0007669"/>
    <property type="project" value="TreeGrafter"/>
</dbReference>
<dbReference type="GO" id="GO:0019346">
    <property type="term" value="P:transsulfuration"/>
    <property type="evidence" value="ECO:0007669"/>
    <property type="project" value="InterPro"/>
</dbReference>
<dbReference type="InterPro" id="IPR000277">
    <property type="entry name" value="Cys/Met-Metab_PyrdxlP-dep_enz"/>
</dbReference>
<dbReference type="RefSeq" id="WP_188596973.1">
    <property type="nucleotide sequence ID" value="NZ_BMNL01000004.1"/>
</dbReference>
<sequence>MGGQTDSIHGHDYFDEGLGEFIPPIHLSAMFVQLVEANKSDRGVDLKYSREENPTTRALEHALARLERGEDAIALNSGMAAVSAVLLGLLGSGDAVLMPMEMYGTTLGLARELGKFGVELRTAFPDTRSILDAIDGRVKLVMIESITNPTLRVLDVEEIAKAAHEVGAIVVVDNTIATPVLLNPLELGADLVVHSATKYLSGHNDVVAGAVIGDRERIVDLWHWRRRLGSILQPMEAFLVMRGLKTLELRVRRQCESAMAVAQFLRDHSKVAAVYYPGLNGGREASRLRGGFGGIVSFKVRGGRAEVERFLKSLKIIRPTPSFGGPESLITYPIVSASSAIPEDHRALLGIDDSLLRLSVGLEDVEDIIGDLDRALSAV</sequence>
<dbReference type="PROSITE" id="PS00868">
    <property type="entry name" value="CYS_MET_METAB_PP"/>
    <property type="match status" value="1"/>
</dbReference>
<dbReference type="InterPro" id="IPR015424">
    <property type="entry name" value="PyrdxlP-dep_Trfase"/>
</dbReference>
<accession>A0A830GVL0</accession>
<evidence type="ECO:0000256" key="2">
    <source>
        <dbReference type="ARBA" id="ARBA00009077"/>
    </source>
</evidence>
<comment type="cofactor">
    <cofactor evidence="1">
        <name>pyridoxal 5'-phosphate</name>
        <dbReference type="ChEBI" id="CHEBI:597326"/>
    </cofactor>
</comment>
<dbReference type="InterPro" id="IPR015421">
    <property type="entry name" value="PyrdxlP-dep_Trfase_major"/>
</dbReference>
<reference evidence="4" key="2">
    <citation type="submission" date="2020-09" db="EMBL/GenBank/DDBJ databases">
        <authorList>
            <person name="Sun Q."/>
            <person name="Ohkuma M."/>
        </authorList>
    </citation>
    <scope>NUCLEOTIDE SEQUENCE</scope>
    <source>
        <strain evidence="4">JCM 10088</strain>
    </source>
</reference>
<dbReference type="CDD" id="cd00614">
    <property type="entry name" value="CGS_like"/>
    <property type="match status" value="1"/>
</dbReference>
<evidence type="ECO:0000313" key="4">
    <source>
        <dbReference type="EMBL" id="GGP22121.1"/>
    </source>
</evidence>
<evidence type="ECO:0000256" key="1">
    <source>
        <dbReference type="ARBA" id="ARBA00001933"/>
    </source>
</evidence>
<dbReference type="InterPro" id="IPR054542">
    <property type="entry name" value="Cys_met_metab_PP"/>
</dbReference>
<dbReference type="GO" id="GO:0019343">
    <property type="term" value="P:cysteine biosynthetic process via cystathionine"/>
    <property type="evidence" value="ECO:0007669"/>
    <property type="project" value="TreeGrafter"/>
</dbReference>
<dbReference type="PIRSF" id="PIRSF001434">
    <property type="entry name" value="CGS"/>
    <property type="match status" value="1"/>
</dbReference>
<evidence type="ECO:0000256" key="3">
    <source>
        <dbReference type="ARBA" id="ARBA00022898"/>
    </source>
</evidence>
<dbReference type="NCBIfam" id="NF006347">
    <property type="entry name" value="PRK08574.1"/>
    <property type="match status" value="1"/>
</dbReference>
<reference evidence="4" key="1">
    <citation type="journal article" date="2014" name="Int. J. Syst. Evol. Microbiol.">
        <title>Complete genome sequence of Corynebacterium casei LMG S-19264T (=DSM 44701T), isolated from a smear-ripened cheese.</title>
        <authorList>
            <consortium name="US DOE Joint Genome Institute (JGI-PGF)"/>
            <person name="Walter F."/>
            <person name="Albersmeier A."/>
            <person name="Kalinowski J."/>
            <person name="Ruckert C."/>
        </authorList>
    </citation>
    <scope>NUCLEOTIDE SEQUENCE</scope>
    <source>
        <strain evidence="4">JCM 10088</strain>
    </source>
</reference>
<comment type="caution">
    <text evidence="4">The sequence shown here is derived from an EMBL/GenBank/DDBJ whole genome shotgun (WGS) entry which is preliminary data.</text>
</comment>
<keyword evidence="3" id="KW-0663">Pyridoxal phosphate</keyword>
<dbReference type="PANTHER" id="PTHR11808">
    <property type="entry name" value="TRANS-SULFURATION ENZYME FAMILY MEMBER"/>
    <property type="match status" value="1"/>
</dbReference>
<dbReference type="Pfam" id="PF01053">
    <property type="entry name" value="Cys_Met_Meta_PP"/>
    <property type="match status" value="1"/>
</dbReference>
<dbReference type="InterPro" id="IPR015422">
    <property type="entry name" value="PyrdxlP-dep_Trfase_small"/>
</dbReference>